<dbReference type="AlphaFoldDB" id="A0A9P1C505"/>
<accession>A0A9P1C505</accession>
<dbReference type="Proteomes" id="UP001152797">
    <property type="component" value="Unassembled WGS sequence"/>
</dbReference>
<comment type="caution">
    <text evidence="2">The sequence shown here is derived from an EMBL/GenBank/DDBJ whole genome shotgun (WGS) entry which is preliminary data.</text>
</comment>
<dbReference type="EMBL" id="CAMXCT010000928">
    <property type="protein sequence ID" value="CAI3984868.1"/>
    <property type="molecule type" value="Genomic_DNA"/>
</dbReference>
<dbReference type="OrthoDB" id="448992at2759"/>
<name>A0A9P1C505_9DINO</name>
<organism evidence="2">
    <name type="scientific">Cladocopium goreaui</name>
    <dbReference type="NCBI Taxonomy" id="2562237"/>
    <lineage>
        <taxon>Eukaryota</taxon>
        <taxon>Sar</taxon>
        <taxon>Alveolata</taxon>
        <taxon>Dinophyceae</taxon>
        <taxon>Suessiales</taxon>
        <taxon>Symbiodiniaceae</taxon>
        <taxon>Cladocopium</taxon>
    </lineage>
</organism>
<evidence type="ECO:0000313" key="4">
    <source>
        <dbReference type="Proteomes" id="UP001152797"/>
    </source>
</evidence>
<feature type="region of interest" description="Disordered" evidence="1">
    <location>
        <begin position="197"/>
        <end position="226"/>
    </location>
</feature>
<keyword evidence="4" id="KW-1185">Reference proteome</keyword>
<dbReference type="EMBL" id="CAMXCT020000928">
    <property type="protein sequence ID" value="CAL1138243.1"/>
    <property type="molecule type" value="Genomic_DNA"/>
</dbReference>
<dbReference type="Pfam" id="PF18143">
    <property type="entry name" value="HAD_SAK_2"/>
    <property type="match status" value="1"/>
</dbReference>
<evidence type="ECO:0000313" key="3">
    <source>
        <dbReference type="EMBL" id="CAL4772180.1"/>
    </source>
</evidence>
<protein>
    <submittedName>
        <fullName evidence="3">Retrotransposon gag domain-containing protein</fullName>
    </submittedName>
</protein>
<sequence length="670" mass="75400">MPLVREALNAASKDEQAVSRVIFLDIDGVLNRTRAATHIRLDEDLMLLLKDLALQSDAHIVLSTYWRHFTEYIRYVLTRYGIPGWKVLGATPGLGHLEGSCFDDKVYASRSEEISSWLQDHPTVSHFVILDDRRTAGFGALAPHFVHCRSELGLTKEDVQLALEILQLPRAALAAVKPGQRSAIAVAVAAYAAEVDGGSASDESGGGNDDAALGEETQQRSTARWTDEDWRLWNSGGWWEVPDERGGGNDKIVAPEFSGEEDRDGTRARSYLRKIEAWRRVTRLKPNKRALVLYNGLTGKAWHDAEEIDVKMLDSNDGVEKFIGWITQRYLDKEVVKAGRYMSDFFKLFKRGTNQDIRDYNSEFDRHLTKLKEVGCVLPGVCSSWWYIDKLRLDNATELSLLSSVNNQYDLGRLQEAAVVQDRMNRRLWETGRRSDNKDNKKNQQAYMTELDDIPEDMEDFEDAEDFDETYVPDDEDPEAHEAFVAFQNAKAKYNNVLKARGTTLTKSREEALSRAKARSFCSACGKKGHWHKDAECPKNKGTGAAVAPHVTHVAFYAEGTQLDTIVDCACSRTLAGTMWCRKYIELAKDNGIPYIIINQDETFKFGGPKLYPSKKAIIGWLAIQGRWFLIKIALVAAQVPLLLSRPVLGSLGMNYKMDINVADFTKLSL</sequence>
<dbReference type="EMBL" id="CAMXCT030000928">
    <property type="protein sequence ID" value="CAL4772180.1"/>
    <property type="molecule type" value="Genomic_DNA"/>
</dbReference>
<reference evidence="3 4" key="2">
    <citation type="submission" date="2024-05" db="EMBL/GenBank/DDBJ databases">
        <authorList>
            <person name="Chen Y."/>
            <person name="Shah S."/>
            <person name="Dougan E. K."/>
            <person name="Thang M."/>
            <person name="Chan C."/>
        </authorList>
    </citation>
    <scope>NUCLEOTIDE SEQUENCE [LARGE SCALE GENOMIC DNA]</scope>
</reference>
<proteinExistence type="predicted"/>
<reference evidence="2" key="1">
    <citation type="submission" date="2022-10" db="EMBL/GenBank/DDBJ databases">
        <authorList>
            <person name="Chen Y."/>
            <person name="Dougan E. K."/>
            <person name="Chan C."/>
            <person name="Rhodes N."/>
            <person name="Thang M."/>
        </authorList>
    </citation>
    <scope>NUCLEOTIDE SEQUENCE</scope>
</reference>
<evidence type="ECO:0000313" key="2">
    <source>
        <dbReference type="EMBL" id="CAI3984868.1"/>
    </source>
</evidence>
<evidence type="ECO:0000256" key="1">
    <source>
        <dbReference type="SAM" id="MobiDB-lite"/>
    </source>
</evidence>
<gene>
    <name evidence="2" type="ORF">C1SCF055_LOCUS12371</name>
</gene>